<accession>A0A5B8UCH6</accession>
<feature type="compositionally biased region" description="Basic residues" evidence="1">
    <location>
        <begin position="28"/>
        <end position="47"/>
    </location>
</feature>
<dbReference type="GO" id="GO:0005886">
    <property type="term" value="C:plasma membrane"/>
    <property type="evidence" value="ECO:0007669"/>
    <property type="project" value="TreeGrafter"/>
</dbReference>
<dbReference type="Proteomes" id="UP000321805">
    <property type="component" value="Chromosome"/>
</dbReference>
<name>A0A5B8UCH6_9ACTN</name>
<dbReference type="SUPFAM" id="SSF56601">
    <property type="entry name" value="beta-lactamase/transpeptidase-like"/>
    <property type="match status" value="1"/>
</dbReference>
<proteinExistence type="predicted"/>
<dbReference type="PANTHER" id="PTHR30627:SF24">
    <property type="entry name" value="PENICILLIN-BINDING PROTEIN 4B"/>
    <property type="match status" value="1"/>
</dbReference>
<dbReference type="GO" id="GO:0071555">
    <property type="term" value="P:cell wall organization"/>
    <property type="evidence" value="ECO:0007669"/>
    <property type="project" value="TreeGrafter"/>
</dbReference>
<dbReference type="AlphaFoldDB" id="A0A5B8UCH6"/>
<dbReference type="InterPro" id="IPR050515">
    <property type="entry name" value="Beta-lactam/transpept"/>
</dbReference>
<evidence type="ECO:0000256" key="1">
    <source>
        <dbReference type="SAM" id="MobiDB-lite"/>
    </source>
</evidence>
<dbReference type="InterPro" id="IPR012338">
    <property type="entry name" value="Beta-lactam/transpept-like"/>
</dbReference>
<dbReference type="EMBL" id="CP042430">
    <property type="protein sequence ID" value="QEC50826.1"/>
    <property type="molecule type" value="Genomic_DNA"/>
</dbReference>
<organism evidence="3 4">
    <name type="scientific">Baekduia soli</name>
    <dbReference type="NCBI Taxonomy" id="496014"/>
    <lineage>
        <taxon>Bacteria</taxon>
        <taxon>Bacillati</taxon>
        <taxon>Actinomycetota</taxon>
        <taxon>Thermoleophilia</taxon>
        <taxon>Solirubrobacterales</taxon>
        <taxon>Baekduiaceae</taxon>
        <taxon>Baekduia</taxon>
    </lineage>
</organism>
<evidence type="ECO:0000259" key="2">
    <source>
        <dbReference type="Pfam" id="PF00905"/>
    </source>
</evidence>
<sequence length="384" mass="39119">MDARAAAAGPAPRGDAAAPDAAGARPRVGAHRRRRPAGRRHGPRPLRARAAQALRRPAGRHARRRAALRRPAHRPRARRRGALGALDAQPHGPAGRPERPGLQARRGGADPALGRLGARAGGHRGLRPQPPGSTFKIITLSAALAAGIATPSSSYPVRSSATLSGVKLSNASGESCGGTLSRSFADSCNSVFAPLGARLGARRLVARARAFGFEETPRVPAAKISTLGDPAKDLRDAIAIGSAAIGQNKDLATPLQMASVGATIGSGGVRASPRVVRSDPVIRRRAVSARVAGQVRDMMIGVVQSGTGTAAALPGVQVAGKTGTAELRFTGDGTSDPKNTDAWFVAFAPARNPRVAVGVMLVGAGAGGKAAAPIARQVLTAALR</sequence>
<evidence type="ECO:0000313" key="3">
    <source>
        <dbReference type="EMBL" id="QEC50826.1"/>
    </source>
</evidence>
<evidence type="ECO:0000313" key="4">
    <source>
        <dbReference type="Proteomes" id="UP000321805"/>
    </source>
</evidence>
<dbReference type="PANTHER" id="PTHR30627">
    <property type="entry name" value="PEPTIDOGLYCAN D,D-TRANSPEPTIDASE"/>
    <property type="match status" value="1"/>
</dbReference>
<keyword evidence="4" id="KW-1185">Reference proteome</keyword>
<protein>
    <recommendedName>
        <fullName evidence="2">Penicillin-binding protein transpeptidase domain-containing protein</fullName>
    </recommendedName>
</protein>
<dbReference type="InterPro" id="IPR001460">
    <property type="entry name" value="PCN-bd_Tpept"/>
</dbReference>
<dbReference type="KEGG" id="bsol:FSW04_18445"/>
<dbReference type="Pfam" id="PF00905">
    <property type="entry name" value="Transpeptidase"/>
    <property type="match status" value="1"/>
</dbReference>
<feature type="domain" description="Penicillin-binding protein transpeptidase" evidence="2">
    <location>
        <begin position="130"/>
        <end position="379"/>
    </location>
</feature>
<feature type="compositionally biased region" description="Low complexity" evidence="1">
    <location>
        <begin position="1"/>
        <end position="27"/>
    </location>
</feature>
<gene>
    <name evidence="3" type="ORF">FSW04_18445</name>
</gene>
<dbReference type="GO" id="GO:0071972">
    <property type="term" value="F:peptidoglycan L,D-transpeptidase activity"/>
    <property type="evidence" value="ECO:0007669"/>
    <property type="project" value="TreeGrafter"/>
</dbReference>
<dbReference type="GO" id="GO:0008658">
    <property type="term" value="F:penicillin binding"/>
    <property type="evidence" value="ECO:0007669"/>
    <property type="project" value="InterPro"/>
</dbReference>
<dbReference type="OrthoDB" id="5241017at2"/>
<dbReference type="Gene3D" id="3.40.710.10">
    <property type="entry name" value="DD-peptidase/beta-lactamase superfamily"/>
    <property type="match status" value="1"/>
</dbReference>
<feature type="compositionally biased region" description="Basic residues" evidence="1">
    <location>
        <begin position="57"/>
        <end position="81"/>
    </location>
</feature>
<feature type="region of interest" description="Disordered" evidence="1">
    <location>
        <begin position="1"/>
        <end position="133"/>
    </location>
</feature>
<reference evidence="3 4" key="1">
    <citation type="journal article" date="2018" name="J. Microbiol.">
        <title>Baekduia soli gen. nov., sp. nov., a novel bacterium isolated from the soil of Baekdu Mountain and proposal of a novel family name, Baekduiaceae fam. nov.</title>
        <authorList>
            <person name="An D.S."/>
            <person name="Siddiqi M.Z."/>
            <person name="Kim K.H."/>
            <person name="Yu H.S."/>
            <person name="Im W.T."/>
        </authorList>
    </citation>
    <scope>NUCLEOTIDE SEQUENCE [LARGE SCALE GENOMIC DNA]</scope>
    <source>
        <strain evidence="3 4">BR7-21</strain>
    </source>
</reference>
<feature type="compositionally biased region" description="Low complexity" evidence="1">
    <location>
        <begin position="104"/>
        <end position="118"/>
    </location>
</feature>